<dbReference type="NCBIfam" id="NF003072">
    <property type="entry name" value="PRK03995.1-4"/>
    <property type="match status" value="1"/>
</dbReference>
<organism evidence="5 6">
    <name type="scientific">Pyrococcus furiosus (strain ATCC 43587 / DSM 3638 / JCM 8422 / Vc1)</name>
    <dbReference type="NCBI Taxonomy" id="186497"/>
    <lineage>
        <taxon>Archaea</taxon>
        <taxon>Methanobacteriati</taxon>
        <taxon>Methanobacteriota</taxon>
        <taxon>Thermococci</taxon>
        <taxon>Thermococcales</taxon>
        <taxon>Thermococcaceae</taxon>
        <taxon>Pyrococcus</taxon>
    </lineage>
</organism>
<keyword evidence="3 4" id="KW-0862">Zinc</keyword>
<evidence type="ECO:0000256" key="2">
    <source>
        <dbReference type="ARBA" id="ARBA00022801"/>
    </source>
</evidence>
<dbReference type="GO" id="GO:0106026">
    <property type="term" value="F:Gly-tRNA(Ala) deacylase activity"/>
    <property type="evidence" value="ECO:0007669"/>
    <property type="project" value="RHEA"/>
</dbReference>
<dbReference type="GO" id="GO:0008270">
    <property type="term" value="F:zinc ion binding"/>
    <property type="evidence" value="ECO:0007669"/>
    <property type="project" value="UniProtKB-UniRule"/>
</dbReference>
<dbReference type="OrthoDB" id="9863at2157"/>
<sequence length="270" mass="30612">MKVIMTTKIDKASMNIREKLIENFGFTESNLTFDGNRVYEKEDILILTTNEEMIYYDYLDKEIEKQTKIKPEVIVFASRHSSAKKLPSLTTHVTGNWGKAMYGGKDESFAIAFPSAMKLALLKMHELNDLGWTVCYEATHHGPSELEVPSLFIEIGSSEEEWVNDRAGEIIAETIMYVLKKREKFKVALGIGGGHYAPKQTKVALESDLAFSHILPKYAQPVKKEVILRALSRSTEEVEAIYVDWKGSRGETRQLAKELANELGLEFIKD</sequence>
<dbReference type="GO" id="GO:0019478">
    <property type="term" value="P:D-amino acid catabolic process"/>
    <property type="evidence" value="ECO:0007669"/>
    <property type="project" value="UniProtKB-UniRule"/>
</dbReference>
<dbReference type="SUPFAM" id="SSF142535">
    <property type="entry name" value="AF0625-like"/>
    <property type="match status" value="1"/>
</dbReference>
<name>A0A5C0XRS5_PYRFU</name>
<dbReference type="Gene3D" id="3.40.50.10700">
    <property type="entry name" value="AF0625-like"/>
    <property type="match status" value="1"/>
</dbReference>
<comment type="similarity">
    <text evidence="4">Belongs to the DtdA deacylase family.</text>
</comment>
<dbReference type="PANTHER" id="PTHR34667:SF1">
    <property type="entry name" value="D-AMINOACYL-TRNA DEACYLASE"/>
    <property type="match status" value="1"/>
</dbReference>
<comment type="cofactor">
    <cofactor evidence="4">
        <name>Zn(2+)</name>
        <dbReference type="ChEBI" id="CHEBI:29105"/>
    </cofactor>
    <text evidence="4">Binds 2 Zn(2+) ions per subunit.</text>
</comment>
<evidence type="ECO:0000256" key="4">
    <source>
        <dbReference type="HAMAP-Rule" id="MF_00562"/>
    </source>
</evidence>
<comment type="catalytic activity">
    <reaction evidence="4">
        <text>glycyl-tRNA(Ala) + H2O = tRNA(Ala) + glycine + H(+)</text>
        <dbReference type="Rhea" id="RHEA:53744"/>
        <dbReference type="Rhea" id="RHEA-COMP:9657"/>
        <dbReference type="Rhea" id="RHEA-COMP:13640"/>
        <dbReference type="ChEBI" id="CHEBI:15377"/>
        <dbReference type="ChEBI" id="CHEBI:15378"/>
        <dbReference type="ChEBI" id="CHEBI:57305"/>
        <dbReference type="ChEBI" id="CHEBI:78442"/>
        <dbReference type="ChEBI" id="CHEBI:78522"/>
        <dbReference type="EC" id="3.1.1.96"/>
    </reaction>
</comment>
<dbReference type="EMBL" id="CP023154">
    <property type="protein sequence ID" value="QEK79577.1"/>
    <property type="molecule type" value="Genomic_DNA"/>
</dbReference>
<dbReference type="Gene3D" id="3.40.630.50">
    <property type="entry name" value="AF0625-like"/>
    <property type="match status" value="1"/>
</dbReference>
<dbReference type="RefSeq" id="WP_011013124.1">
    <property type="nucleotide sequence ID" value="NC_003413.1"/>
</dbReference>
<dbReference type="NCBIfam" id="NF003074">
    <property type="entry name" value="PRK03995.1-6"/>
    <property type="match status" value="1"/>
</dbReference>
<dbReference type="PIRSF" id="PIRSF016210">
    <property type="entry name" value="UCP016210"/>
    <property type="match status" value="1"/>
</dbReference>
<protein>
    <recommendedName>
        <fullName evidence="4">D-aminoacyl-tRNA deacylase</fullName>
        <ecNumber evidence="4">3.1.1.96</ecNumber>
    </recommendedName>
</protein>
<keyword evidence="2 4" id="KW-0378">Hydrolase</keyword>
<dbReference type="AlphaFoldDB" id="A0A5C0XRS5"/>
<comment type="subunit">
    <text evidence="4">Monomer.</text>
</comment>
<gene>
    <name evidence="4" type="primary">dtdA</name>
    <name evidence="5" type="ORF">PFDSM3638_09985</name>
</gene>
<evidence type="ECO:0000256" key="3">
    <source>
        <dbReference type="ARBA" id="ARBA00022833"/>
    </source>
</evidence>
<dbReference type="GeneID" id="41713805"/>
<dbReference type="GeneID" id="13301197"/>
<reference evidence="5 6" key="1">
    <citation type="submission" date="2017-08" db="EMBL/GenBank/DDBJ databases">
        <title>Resequencing and Reannotation of the genome of Pyrococcus furiosus type strain DSM3638.</title>
        <authorList>
            <person name="Reichelt R.M."/>
            <person name="Bunk B."/>
        </authorList>
    </citation>
    <scope>NUCLEOTIDE SEQUENCE [LARGE SCALE GENOMIC DNA]</scope>
    <source>
        <strain evidence="5 6">DSM 3638</strain>
    </source>
</reference>
<accession>A0A5C0XRS5</accession>
<comment type="catalytic activity">
    <reaction evidence="4">
        <text>a D-aminoacyl-tRNA + H2O = a tRNA + a D-alpha-amino acid + H(+)</text>
        <dbReference type="Rhea" id="RHEA:13953"/>
        <dbReference type="Rhea" id="RHEA-COMP:10123"/>
        <dbReference type="Rhea" id="RHEA-COMP:10124"/>
        <dbReference type="ChEBI" id="CHEBI:15377"/>
        <dbReference type="ChEBI" id="CHEBI:15378"/>
        <dbReference type="ChEBI" id="CHEBI:59871"/>
        <dbReference type="ChEBI" id="CHEBI:78442"/>
        <dbReference type="ChEBI" id="CHEBI:79333"/>
        <dbReference type="EC" id="3.1.1.96"/>
    </reaction>
</comment>
<comment type="function">
    <text evidence="4">D-aminoacyl-tRNA deacylase with broad substrate specificity. By recycling D-aminoacyl-tRNA to D-amino acids and free tRNA molecules, this enzyme counteracts the toxicity associated with the formation of D-aminoacyl-tRNA entities in vivo.</text>
</comment>
<dbReference type="InterPro" id="IPR018033">
    <property type="entry name" value="Deacylase_DtdA_archaea"/>
</dbReference>
<dbReference type="Proteomes" id="UP000324354">
    <property type="component" value="Chromosome"/>
</dbReference>
<dbReference type="GO" id="GO:0051499">
    <property type="term" value="F:D-aminoacyl-tRNA deacylase activity"/>
    <property type="evidence" value="ECO:0007669"/>
    <property type="project" value="UniProtKB-UniRule"/>
</dbReference>
<dbReference type="SMR" id="A0A5C0XRS5"/>
<proteinExistence type="inferred from homology"/>
<evidence type="ECO:0000313" key="5">
    <source>
        <dbReference type="EMBL" id="QEK79577.1"/>
    </source>
</evidence>
<dbReference type="KEGG" id="pfu:PF1982"/>
<evidence type="ECO:0000313" key="6">
    <source>
        <dbReference type="Proteomes" id="UP000324354"/>
    </source>
</evidence>
<dbReference type="PANTHER" id="PTHR34667">
    <property type="entry name" value="D-AMINOACYL-TRNA DEACYLASE"/>
    <property type="match status" value="1"/>
</dbReference>
<keyword evidence="1 4" id="KW-0479">Metal-binding</keyword>
<dbReference type="InterPro" id="IPR007508">
    <property type="entry name" value="DtdA"/>
</dbReference>
<dbReference type="EC" id="3.1.1.96" evidence="4"/>
<evidence type="ECO:0000256" key="1">
    <source>
        <dbReference type="ARBA" id="ARBA00022723"/>
    </source>
</evidence>
<dbReference type="Pfam" id="PF04414">
    <property type="entry name" value="tRNA_deacylase"/>
    <property type="match status" value="1"/>
</dbReference>
<dbReference type="HAMAP" id="MF_00562">
    <property type="entry name" value="Deacylase_DtdA"/>
    <property type="match status" value="1"/>
</dbReference>